<sequence>MFKSMKTALFLTYSSIILIVFATFVLFFYSWSTNQLRGQAMSTLESFGVSIQDQLVQQIEQLNRVSLNVMYSNLVKERFASYMSDRRAPDEIQEENEAPPATSGQAGDGMDSAAQQRIRQNNDAKVLTDALTAIIGPSRLAEQIYLYAFNGRYYGTGFDNREQAYKPEEKPFIEQLRQGPPGKLVSDPNLDLQLSKYYSSEVGKYSISLYRLLYDEYNVPIGAIEVKQYAHRILASAADFESNNPYNGHIYVLNREGRIIYPFDHDSQRSEAFRSLVAPIDGSSDSYRSLPFTDPVTEEKQLLSLHYSASTGWYTILTTSESDLFRPLKRFTFQLFGTAFVLLALGIGLSFYAANKITFPIYRIRRAVRNFSFEHIGSNIIAQQKMKSGFIELDELHDAFQSMSERLKQSLDNLLLAEAQSLQAQLNALQSQMNPHFLYNTLANLQEMAEQQMNGPLIATIEHMSDFLRYITSKERQVPLRDELMNTINYLEVNQIRFGERLTYCVSVPDELLAQTIPKLAVQPLVENCIKFGTSQAPPWRVEIIGTMTDSRWQIEVRDFGSGFEPDKLARLQAKLASLEKESNLPALELNGMGLLNIYLRLNLIYGEHKIFEIRNLPEGGASVRIGGLLHQEG</sequence>
<reference evidence="5 6" key="1">
    <citation type="submission" date="2018-07" db="EMBL/GenBank/DDBJ databases">
        <title>Genomic Encyclopedia of Type Strains, Phase III (KMG-III): the genomes of soil and plant-associated and newly described type strains.</title>
        <authorList>
            <person name="Whitman W."/>
        </authorList>
    </citation>
    <scope>NUCLEOTIDE SEQUENCE [LARGE SCALE GENOMIC DNA]</scope>
    <source>
        <strain evidence="5 6">CECT 7287</strain>
    </source>
</reference>
<name>A0A3D9JQU9_9BACL</name>
<evidence type="ECO:0000256" key="1">
    <source>
        <dbReference type="SAM" id="MobiDB-lite"/>
    </source>
</evidence>
<keyword evidence="2" id="KW-0812">Transmembrane</keyword>
<evidence type="ECO:0000313" key="5">
    <source>
        <dbReference type="EMBL" id="RED76414.1"/>
    </source>
</evidence>
<dbReference type="InterPro" id="IPR050640">
    <property type="entry name" value="Bact_2-comp_sensor_kinase"/>
</dbReference>
<proteinExistence type="predicted"/>
<feature type="domain" description="Histidine kinase/HSP90-like ATPase" evidence="3">
    <location>
        <begin position="519"/>
        <end position="625"/>
    </location>
</feature>
<dbReference type="InterPro" id="IPR010559">
    <property type="entry name" value="Sig_transdc_His_kin_internal"/>
</dbReference>
<keyword evidence="6" id="KW-1185">Reference proteome</keyword>
<evidence type="ECO:0000313" key="6">
    <source>
        <dbReference type="Proteomes" id="UP000256977"/>
    </source>
</evidence>
<dbReference type="InterPro" id="IPR003594">
    <property type="entry name" value="HATPase_dom"/>
</dbReference>
<dbReference type="Pfam" id="PF06580">
    <property type="entry name" value="His_kinase"/>
    <property type="match status" value="1"/>
</dbReference>
<dbReference type="GO" id="GO:0016020">
    <property type="term" value="C:membrane"/>
    <property type="evidence" value="ECO:0007669"/>
    <property type="project" value="InterPro"/>
</dbReference>
<keyword evidence="5" id="KW-0418">Kinase</keyword>
<comment type="caution">
    <text evidence="5">The sequence shown here is derived from an EMBL/GenBank/DDBJ whole genome shotgun (WGS) entry which is preliminary data.</text>
</comment>
<keyword evidence="5" id="KW-0808">Transferase</keyword>
<dbReference type="Gene3D" id="6.10.340.10">
    <property type="match status" value="1"/>
</dbReference>
<feature type="transmembrane region" description="Helical" evidence="2">
    <location>
        <begin position="331"/>
        <end position="354"/>
    </location>
</feature>
<keyword evidence="2" id="KW-1133">Transmembrane helix</keyword>
<dbReference type="EMBL" id="QRDZ01000012">
    <property type="protein sequence ID" value="RED76414.1"/>
    <property type="molecule type" value="Genomic_DNA"/>
</dbReference>
<feature type="region of interest" description="Disordered" evidence="1">
    <location>
        <begin position="88"/>
        <end position="118"/>
    </location>
</feature>
<dbReference type="GO" id="GO:0000155">
    <property type="term" value="F:phosphorelay sensor kinase activity"/>
    <property type="evidence" value="ECO:0007669"/>
    <property type="project" value="InterPro"/>
</dbReference>
<feature type="transmembrane region" description="Helical" evidence="2">
    <location>
        <begin position="7"/>
        <end position="31"/>
    </location>
</feature>
<dbReference type="PANTHER" id="PTHR34220">
    <property type="entry name" value="SENSOR HISTIDINE KINASE YPDA"/>
    <property type="match status" value="1"/>
</dbReference>
<dbReference type="OrthoDB" id="370211at2"/>
<dbReference type="SUPFAM" id="SSF55874">
    <property type="entry name" value="ATPase domain of HSP90 chaperone/DNA topoisomerase II/histidine kinase"/>
    <property type="match status" value="1"/>
</dbReference>
<accession>A0A3D9JQU9</accession>
<dbReference type="InterPro" id="IPR036890">
    <property type="entry name" value="HATPase_C_sf"/>
</dbReference>
<dbReference type="Pfam" id="PF02518">
    <property type="entry name" value="HATPase_c"/>
    <property type="match status" value="1"/>
</dbReference>
<dbReference type="RefSeq" id="WP_116061703.1">
    <property type="nucleotide sequence ID" value="NZ_QRDZ01000012.1"/>
</dbReference>
<dbReference type="PANTHER" id="PTHR34220:SF7">
    <property type="entry name" value="SENSOR HISTIDINE KINASE YPDA"/>
    <property type="match status" value="1"/>
</dbReference>
<gene>
    <name evidence="5" type="ORF">DFP98_112132</name>
</gene>
<evidence type="ECO:0000256" key="2">
    <source>
        <dbReference type="SAM" id="Phobius"/>
    </source>
</evidence>
<dbReference type="Proteomes" id="UP000256977">
    <property type="component" value="Unassembled WGS sequence"/>
</dbReference>
<dbReference type="AlphaFoldDB" id="A0A3D9JQU9"/>
<feature type="domain" description="Signal transduction histidine kinase internal region" evidence="4">
    <location>
        <begin position="424"/>
        <end position="502"/>
    </location>
</feature>
<evidence type="ECO:0000259" key="3">
    <source>
        <dbReference type="Pfam" id="PF02518"/>
    </source>
</evidence>
<dbReference type="Gene3D" id="3.30.565.10">
    <property type="entry name" value="Histidine kinase-like ATPase, C-terminal domain"/>
    <property type="match status" value="1"/>
</dbReference>
<protein>
    <submittedName>
        <fullName evidence="5">Histidine kinase</fullName>
    </submittedName>
</protein>
<organism evidence="5 6">
    <name type="scientific">Cohnella phaseoli</name>
    <dbReference type="NCBI Taxonomy" id="456490"/>
    <lineage>
        <taxon>Bacteria</taxon>
        <taxon>Bacillati</taxon>
        <taxon>Bacillota</taxon>
        <taxon>Bacilli</taxon>
        <taxon>Bacillales</taxon>
        <taxon>Paenibacillaceae</taxon>
        <taxon>Cohnella</taxon>
    </lineage>
</organism>
<keyword evidence="2" id="KW-0472">Membrane</keyword>
<evidence type="ECO:0000259" key="4">
    <source>
        <dbReference type="Pfam" id="PF06580"/>
    </source>
</evidence>